<dbReference type="EMBL" id="UINC01138440">
    <property type="protein sequence ID" value="SVD24381.1"/>
    <property type="molecule type" value="Genomic_DNA"/>
</dbReference>
<reference evidence="1" key="1">
    <citation type="submission" date="2018-05" db="EMBL/GenBank/DDBJ databases">
        <authorList>
            <person name="Lanie J.A."/>
            <person name="Ng W.-L."/>
            <person name="Kazmierczak K.M."/>
            <person name="Andrzejewski T.M."/>
            <person name="Davidsen T.M."/>
            <person name="Wayne K.J."/>
            <person name="Tettelin H."/>
            <person name="Glass J.I."/>
            <person name="Rusch D."/>
            <person name="Podicherti R."/>
            <person name="Tsui H.-C.T."/>
            <person name="Winkler M.E."/>
        </authorList>
    </citation>
    <scope>NUCLEOTIDE SEQUENCE</scope>
</reference>
<name>A0A382TSA3_9ZZZZ</name>
<evidence type="ECO:0000313" key="1">
    <source>
        <dbReference type="EMBL" id="SVD24381.1"/>
    </source>
</evidence>
<organism evidence="1">
    <name type="scientific">marine metagenome</name>
    <dbReference type="NCBI Taxonomy" id="408172"/>
    <lineage>
        <taxon>unclassified sequences</taxon>
        <taxon>metagenomes</taxon>
        <taxon>ecological metagenomes</taxon>
    </lineage>
</organism>
<dbReference type="AlphaFoldDB" id="A0A382TSA3"/>
<gene>
    <name evidence="1" type="ORF">METZ01_LOCUS377235</name>
</gene>
<sequence length="60" mass="7070">MAEHWLPTTLQKVQFYWRMDRRITGQLANGVALFLGPKHPPLRNCHPFFFQPVACKHPQI</sequence>
<protein>
    <submittedName>
        <fullName evidence="1">Uncharacterized protein</fullName>
    </submittedName>
</protein>
<accession>A0A382TSA3</accession>
<proteinExistence type="predicted"/>
<feature type="non-terminal residue" evidence="1">
    <location>
        <position position="60"/>
    </location>
</feature>